<dbReference type="Gene3D" id="1.25.40.10">
    <property type="entry name" value="Tetratricopeptide repeat domain"/>
    <property type="match status" value="1"/>
</dbReference>
<accession>A0A6I4UV66</accession>
<comment type="caution">
    <text evidence="4">The sequence shown here is derived from an EMBL/GenBank/DDBJ whole genome shotgun (WGS) entry which is preliminary data.</text>
</comment>
<dbReference type="Pfam" id="PF05036">
    <property type="entry name" value="SPOR"/>
    <property type="match status" value="1"/>
</dbReference>
<organism evidence="4 5">
    <name type="scientific">Croceibacterium soli</name>
    <dbReference type="NCBI Taxonomy" id="1739690"/>
    <lineage>
        <taxon>Bacteria</taxon>
        <taxon>Pseudomonadati</taxon>
        <taxon>Pseudomonadota</taxon>
        <taxon>Alphaproteobacteria</taxon>
        <taxon>Sphingomonadales</taxon>
        <taxon>Erythrobacteraceae</taxon>
        <taxon>Croceibacterium</taxon>
    </lineage>
</organism>
<dbReference type="PROSITE" id="PS51257">
    <property type="entry name" value="PROKAR_LIPOPROTEIN"/>
    <property type="match status" value="1"/>
</dbReference>
<dbReference type="OrthoDB" id="7398646at2"/>
<dbReference type="InterPro" id="IPR036680">
    <property type="entry name" value="SPOR-like_sf"/>
</dbReference>
<dbReference type="EMBL" id="WTYK01000004">
    <property type="protein sequence ID" value="MXP41669.1"/>
    <property type="molecule type" value="Genomic_DNA"/>
</dbReference>
<dbReference type="Proteomes" id="UP000469159">
    <property type="component" value="Unassembled WGS sequence"/>
</dbReference>
<gene>
    <name evidence="4" type="ORF">GRI75_08445</name>
</gene>
<dbReference type="SMART" id="SM00028">
    <property type="entry name" value="TPR"/>
    <property type="match status" value="2"/>
</dbReference>
<evidence type="ECO:0000259" key="3">
    <source>
        <dbReference type="PROSITE" id="PS51724"/>
    </source>
</evidence>
<protein>
    <submittedName>
        <fullName evidence="4">Tetratricopeptide repeat protein</fullName>
    </submittedName>
</protein>
<keyword evidence="5" id="KW-1185">Reference proteome</keyword>
<dbReference type="PROSITE" id="PS51724">
    <property type="entry name" value="SPOR"/>
    <property type="match status" value="1"/>
</dbReference>
<feature type="region of interest" description="Disordered" evidence="1">
    <location>
        <begin position="426"/>
        <end position="472"/>
    </location>
</feature>
<evidence type="ECO:0000313" key="5">
    <source>
        <dbReference type="Proteomes" id="UP000469159"/>
    </source>
</evidence>
<proteinExistence type="predicted"/>
<feature type="compositionally biased region" description="Basic and acidic residues" evidence="1">
    <location>
        <begin position="436"/>
        <end position="464"/>
    </location>
</feature>
<name>A0A6I4UV66_9SPHN</name>
<dbReference type="InterPro" id="IPR011990">
    <property type="entry name" value="TPR-like_helical_dom_sf"/>
</dbReference>
<dbReference type="SUPFAM" id="SSF48452">
    <property type="entry name" value="TPR-like"/>
    <property type="match status" value="1"/>
</dbReference>
<feature type="region of interest" description="Disordered" evidence="1">
    <location>
        <begin position="335"/>
        <end position="397"/>
    </location>
</feature>
<feature type="chain" id="PRO_5026207852" evidence="2">
    <location>
        <begin position="36"/>
        <end position="558"/>
    </location>
</feature>
<keyword evidence="2" id="KW-0732">Signal</keyword>
<evidence type="ECO:0000256" key="1">
    <source>
        <dbReference type="SAM" id="MobiDB-lite"/>
    </source>
</evidence>
<evidence type="ECO:0000256" key="2">
    <source>
        <dbReference type="SAM" id="SignalP"/>
    </source>
</evidence>
<dbReference type="GO" id="GO:0042834">
    <property type="term" value="F:peptidoglycan binding"/>
    <property type="evidence" value="ECO:0007669"/>
    <property type="project" value="InterPro"/>
</dbReference>
<feature type="signal peptide" evidence="2">
    <location>
        <begin position="1"/>
        <end position="35"/>
    </location>
</feature>
<evidence type="ECO:0000313" key="4">
    <source>
        <dbReference type="EMBL" id="MXP41669.1"/>
    </source>
</evidence>
<reference evidence="4 5" key="1">
    <citation type="submission" date="2019-12" db="EMBL/GenBank/DDBJ databases">
        <title>Genomic-based taxomic classification of the family Erythrobacteraceae.</title>
        <authorList>
            <person name="Xu L."/>
        </authorList>
    </citation>
    <scope>NUCLEOTIDE SEQUENCE [LARGE SCALE GENOMIC DNA]</scope>
    <source>
        <strain evidence="4 5">MCCC 1K02066</strain>
    </source>
</reference>
<dbReference type="AlphaFoldDB" id="A0A6I4UV66"/>
<dbReference type="InterPro" id="IPR019734">
    <property type="entry name" value="TPR_rpt"/>
</dbReference>
<sequence>MTLRRKQRSAAGLAGVAACAVIAVLAGGLSSPAAAQGASRAVVQSIPPADLANLNGALRDLARNPNDVFALIRAGRAAIGLNDTEAALGYFRRAEAIAPADGRVKAGLASVMVRTGDPLTAVQLFAQAEASGAPMAEYAADRGLAHDLLGENARAQQLYRQALARANDPEVVRRLALSQAIMGDQRGSEASLLPLLQRQDLAAYRTRAFALAILGKSEEAVSIAETMLPDRLSNRMAPYLRYMPRLTRAQQAAAAHLGRFPRASEIGRDNAQIAAYAGAAAPAQAAAGSSDSRLIPTGEPLGAARPAVQSAAAAPPPQRQPVVVAAAVPQRVAAAAPPPVEAQPQFQLQAQPQPQPQPQPQAQPVLVASLAAPAPATAPSAPPVEEPRPSLSVAAPAAEPAEPEVSLSEAFAAFTLVPDAPPPAARGAVDITAIKPPREKPKVEEPTSEKPKAEAPKPKPKAEPPKPPAHPSRFWVQVATGRDLAALAFDWRRIKRTAGDLLAKREPFTADWGKTNRLVTGPYANAAEAQKAVSALKEKGLDSFTFTSAAGEEVVPLK</sequence>
<feature type="compositionally biased region" description="Low complexity" evidence="1">
    <location>
        <begin position="342"/>
        <end position="352"/>
    </location>
</feature>
<dbReference type="InterPro" id="IPR007730">
    <property type="entry name" value="SPOR-like_dom"/>
</dbReference>
<feature type="compositionally biased region" description="Low complexity" evidence="1">
    <location>
        <begin position="362"/>
        <end position="379"/>
    </location>
</feature>
<dbReference type="SUPFAM" id="SSF110997">
    <property type="entry name" value="Sporulation related repeat"/>
    <property type="match status" value="1"/>
</dbReference>
<feature type="domain" description="SPOR" evidence="3">
    <location>
        <begin position="468"/>
        <end position="548"/>
    </location>
</feature>